<dbReference type="Gene3D" id="2.40.160.120">
    <property type="match status" value="1"/>
</dbReference>
<dbReference type="PANTHER" id="PTHR10972:SF78">
    <property type="entry name" value="OXYSTEROL-BINDING PROTEIN 1-RELATED"/>
    <property type="match status" value="1"/>
</dbReference>
<dbReference type="InterPro" id="IPR037239">
    <property type="entry name" value="OSBP_sf"/>
</dbReference>
<evidence type="ECO:0000256" key="1">
    <source>
        <dbReference type="SAM" id="MobiDB-lite"/>
    </source>
</evidence>
<evidence type="ECO:0000313" key="3">
    <source>
        <dbReference type="Proteomes" id="UP001344447"/>
    </source>
</evidence>
<dbReference type="SUPFAM" id="SSF144000">
    <property type="entry name" value="Oxysterol-binding protein-like"/>
    <property type="match status" value="1"/>
</dbReference>
<organism evidence="2 3">
    <name type="scientific">Dictyostelium firmibasis</name>
    <dbReference type="NCBI Taxonomy" id="79012"/>
    <lineage>
        <taxon>Eukaryota</taxon>
        <taxon>Amoebozoa</taxon>
        <taxon>Evosea</taxon>
        <taxon>Eumycetozoa</taxon>
        <taxon>Dictyostelia</taxon>
        <taxon>Dictyosteliales</taxon>
        <taxon>Dictyosteliaceae</taxon>
        <taxon>Dictyostelium</taxon>
    </lineage>
</organism>
<protein>
    <submittedName>
        <fullName evidence="2">Uncharacterized protein</fullName>
    </submittedName>
</protein>
<dbReference type="EMBL" id="JAVFKY010000005">
    <property type="protein sequence ID" value="KAK5575691.1"/>
    <property type="molecule type" value="Genomic_DNA"/>
</dbReference>
<dbReference type="PANTHER" id="PTHR10972">
    <property type="entry name" value="OXYSTEROL-BINDING PROTEIN-RELATED"/>
    <property type="match status" value="1"/>
</dbReference>
<name>A0AAN7YQK9_9MYCE</name>
<dbReference type="Proteomes" id="UP001344447">
    <property type="component" value="Unassembled WGS sequence"/>
</dbReference>
<feature type="region of interest" description="Disordered" evidence="1">
    <location>
        <begin position="1"/>
        <end position="34"/>
    </location>
</feature>
<gene>
    <name evidence="2" type="ORF">RB653_006824</name>
</gene>
<proteinExistence type="predicted"/>
<dbReference type="Pfam" id="PF01237">
    <property type="entry name" value="Oxysterol_BP"/>
    <property type="match status" value="1"/>
</dbReference>
<dbReference type="GO" id="GO:0005829">
    <property type="term" value="C:cytosol"/>
    <property type="evidence" value="ECO:0007669"/>
    <property type="project" value="TreeGrafter"/>
</dbReference>
<dbReference type="GO" id="GO:0032934">
    <property type="term" value="F:sterol binding"/>
    <property type="evidence" value="ECO:0007669"/>
    <property type="project" value="TreeGrafter"/>
</dbReference>
<sequence length="393" mass="45244">MAKDKKLKSVNKEEISNIDEIEEKNGADEKTSNVVLKPPSEKDVENLEKLENSGSSRLQIILSFIKRTGVGIGADLTHYDFPSSFLLPYSTHEYYSNNLANEFDILLRANIDDEVERLLEVFKYDLALKPIIEDPTRSPLRALSGETKSSNFHLTLIDGDKSEIIVTDNYYIVETIDEQKAFTASCIYNKREGVKVHFNNESKMFFNGTHIKLPIIGNTIVRFEKFNEEYTITNPNIYARYLRGFVEYYGESTITGKNSKFYIIKTNHPKPLFGGSVNVVEAKLFYADDPNPLYKMNGIWSKEIEITNCKTKETKLFYKKPSKYLTKIIPEILPTDSSIVWKDIILPTSNGEKINISKEKSKIIEKQKKLKWGISQFHLNQDSNIWEPINYKD</sequence>
<dbReference type="InterPro" id="IPR000648">
    <property type="entry name" value="Oxysterol-bd"/>
</dbReference>
<keyword evidence="3" id="KW-1185">Reference proteome</keyword>
<dbReference type="AlphaFoldDB" id="A0AAN7YQK9"/>
<evidence type="ECO:0000313" key="2">
    <source>
        <dbReference type="EMBL" id="KAK5575691.1"/>
    </source>
</evidence>
<comment type="caution">
    <text evidence="2">The sequence shown here is derived from an EMBL/GenBank/DDBJ whole genome shotgun (WGS) entry which is preliminary data.</text>
</comment>
<dbReference type="GO" id="GO:0016020">
    <property type="term" value="C:membrane"/>
    <property type="evidence" value="ECO:0007669"/>
    <property type="project" value="TreeGrafter"/>
</dbReference>
<reference evidence="2 3" key="1">
    <citation type="submission" date="2023-11" db="EMBL/GenBank/DDBJ databases">
        <title>Dfirmibasis_genome.</title>
        <authorList>
            <person name="Edelbroek B."/>
            <person name="Kjellin J."/>
            <person name="Jerlstrom-Hultqvist J."/>
            <person name="Soderbom F."/>
        </authorList>
    </citation>
    <scope>NUCLEOTIDE SEQUENCE [LARGE SCALE GENOMIC DNA]</scope>
    <source>
        <strain evidence="2 3">TNS-C-14</strain>
    </source>
</reference>
<accession>A0AAN7YQK9</accession>